<feature type="compositionally biased region" description="Basic and acidic residues" evidence="4">
    <location>
        <begin position="168"/>
        <end position="187"/>
    </location>
</feature>
<evidence type="ECO:0000256" key="1">
    <source>
        <dbReference type="ARBA" id="ARBA00004245"/>
    </source>
</evidence>
<evidence type="ECO:0000313" key="6">
    <source>
        <dbReference type="EMBL" id="KAA6400533.1"/>
    </source>
</evidence>
<name>A0A5J4X0F3_9EUKA</name>
<organism evidence="6 7">
    <name type="scientific">Streblomastix strix</name>
    <dbReference type="NCBI Taxonomy" id="222440"/>
    <lineage>
        <taxon>Eukaryota</taxon>
        <taxon>Metamonada</taxon>
        <taxon>Preaxostyla</taxon>
        <taxon>Oxymonadida</taxon>
        <taxon>Streblomastigidae</taxon>
        <taxon>Streblomastix</taxon>
    </lineage>
</organism>
<dbReference type="GO" id="GO:0005856">
    <property type="term" value="C:cytoskeleton"/>
    <property type="evidence" value="ECO:0007669"/>
    <property type="project" value="UniProtKB-SubCell"/>
</dbReference>
<dbReference type="AlphaFoldDB" id="A0A5J4X0F3"/>
<comment type="subcellular location">
    <subcellularLocation>
        <location evidence="1">Cytoplasm</location>
        <location evidence="1">Cytoskeleton</location>
    </subcellularLocation>
</comment>
<dbReference type="InterPro" id="IPR028021">
    <property type="entry name" value="Katanin_C-terminal"/>
</dbReference>
<dbReference type="Proteomes" id="UP000324800">
    <property type="component" value="Unassembled WGS sequence"/>
</dbReference>
<protein>
    <recommendedName>
        <fullName evidence="5">Katanin p80 subunit C-terminal domain-containing protein</fullName>
    </recommendedName>
</protein>
<evidence type="ECO:0000256" key="3">
    <source>
        <dbReference type="ARBA" id="ARBA00023212"/>
    </source>
</evidence>
<dbReference type="Pfam" id="PF13925">
    <property type="entry name" value="Katanin_con80"/>
    <property type="match status" value="1"/>
</dbReference>
<keyword evidence="3" id="KW-0206">Cytoskeleton</keyword>
<accession>A0A5J4X0F3</accession>
<keyword evidence="2" id="KW-0963">Cytoplasm</keyword>
<evidence type="ECO:0000256" key="4">
    <source>
        <dbReference type="SAM" id="MobiDB-lite"/>
    </source>
</evidence>
<dbReference type="EMBL" id="SNRW01000546">
    <property type="protein sequence ID" value="KAA6400533.1"/>
    <property type="molecule type" value="Genomic_DNA"/>
</dbReference>
<dbReference type="GO" id="GO:0008017">
    <property type="term" value="F:microtubule binding"/>
    <property type="evidence" value="ECO:0007669"/>
    <property type="project" value="InterPro"/>
</dbReference>
<comment type="caution">
    <text evidence="6">The sequence shown here is derived from an EMBL/GenBank/DDBJ whole genome shotgun (WGS) entry which is preliminary data.</text>
</comment>
<evidence type="ECO:0000313" key="7">
    <source>
        <dbReference type="Proteomes" id="UP000324800"/>
    </source>
</evidence>
<evidence type="ECO:0000256" key="2">
    <source>
        <dbReference type="ARBA" id="ARBA00022490"/>
    </source>
</evidence>
<feature type="domain" description="Katanin p80 subunit C-terminal" evidence="5">
    <location>
        <begin position="53"/>
        <end position="221"/>
    </location>
</feature>
<evidence type="ECO:0000259" key="5">
    <source>
        <dbReference type="Pfam" id="PF13925"/>
    </source>
</evidence>
<reference evidence="6 7" key="1">
    <citation type="submission" date="2019-03" db="EMBL/GenBank/DDBJ databases">
        <title>Single cell metagenomics reveals metabolic interactions within the superorganism composed of flagellate Streblomastix strix and complex community of Bacteroidetes bacteria on its surface.</title>
        <authorList>
            <person name="Treitli S.C."/>
            <person name="Kolisko M."/>
            <person name="Husnik F."/>
            <person name="Keeling P."/>
            <person name="Hampl V."/>
        </authorList>
    </citation>
    <scope>NUCLEOTIDE SEQUENCE [LARGE SCALE GENOMIC DNA]</scope>
    <source>
        <strain evidence="6">ST1C</strain>
    </source>
</reference>
<gene>
    <name evidence="6" type="ORF">EZS28_003940</name>
</gene>
<proteinExistence type="predicted"/>
<sequence>MLNRIKQSHKSLVNTGIPGLSLALGDGGIYDSNMNREKKDNINDNQIDLQNRQKQQQQQQIYQIKTCSDDSSVIDVINLLLSKKNRGFSFRKQNQINQNSDPENRTIGAFDFDSVCNLLPRLTRLIFSPIEQHCELAIRTSVLIVKEFGQAIKIGAKMNILDNQMDDINDKDQSNENDGKDASNDKKLCKEEIDNRKKRMQQCIAAYAQLNEIFASAESLEAVYSRERVKTKVATETSELVQIIHRLIN</sequence>
<feature type="region of interest" description="Disordered" evidence="4">
    <location>
        <begin position="167"/>
        <end position="187"/>
    </location>
</feature>